<dbReference type="Proteomes" id="UP000735302">
    <property type="component" value="Unassembled WGS sequence"/>
</dbReference>
<evidence type="ECO:0000313" key="8">
    <source>
        <dbReference type="Proteomes" id="UP000735302"/>
    </source>
</evidence>
<organism evidence="7 8">
    <name type="scientific">Plakobranchus ocellatus</name>
    <dbReference type="NCBI Taxonomy" id="259542"/>
    <lineage>
        <taxon>Eukaryota</taxon>
        <taxon>Metazoa</taxon>
        <taxon>Spiralia</taxon>
        <taxon>Lophotrochozoa</taxon>
        <taxon>Mollusca</taxon>
        <taxon>Gastropoda</taxon>
        <taxon>Heterobranchia</taxon>
        <taxon>Euthyneura</taxon>
        <taxon>Panpulmonata</taxon>
        <taxon>Sacoglossa</taxon>
        <taxon>Placobranchoidea</taxon>
        <taxon>Plakobranchidae</taxon>
        <taxon>Plakobranchus</taxon>
    </lineage>
</organism>
<feature type="compositionally biased region" description="Acidic residues" evidence="5">
    <location>
        <begin position="1029"/>
        <end position="1051"/>
    </location>
</feature>
<dbReference type="Gene3D" id="3.40.50.300">
    <property type="entry name" value="P-loop containing nucleotide triphosphate hydrolases"/>
    <property type="match status" value="3"/>
</dbReference>
<feature type="compositionally biased region" description="Polar residues" evidence="5">
    <location>
        <begin position="51"/>
        <end position="85"/>
    </location>
</feature>
<evidence type="ECO:0000256" key="1">
    <source>
        <dbReference type="ARBA" id="ARBA00022723"/>
    </source>
</evidence>
<keyword evidence="1" id="KW-0479">Metal-binding</keyword>
<dbReference type="GO" id="GO:0008270">
    <property type="term" value="F:zinc ion binding"/>
    <property type="evidence" value="ECO:0007669"/>
    <property type="project" value="UniProtKB-KW"/>
</dbReference>
<feature type="region of interest" description="Disordered" evidence="5">
    <location>
        <begin position="2107"/>
        <end position="2142"/>
    </location>
</feature>
<feature type="compositionally biased region" description="Polar residues" evidence="5">
    <location>
        <begin position="31"/>
        <end position="43"/>
    </location>
</feature>
<keyword evidence="8" id="KW-1185">Reference proteome</keyword>
<feature type="compositionally biased region" description="Acidic residues" evidence="5">
    <location>
        <begin position="2108"/>
        <end position="2142"/>
    </location>
</feature>
<dbReference type="InterPro" id="IPR047187">
    <property type="entry name" value="SF1_C_Upf1"/>
</dbReference>
<dbReference type="Pfam" id="PF25396">
    <property type="entry name" value="ZNFX1"/>
    <property type="match status" value="1"/>
</dbReference>
<dbReference type="SMART" id="SM00438">
    <property type="entry name" value="ZnF_NFX"/>
    <property type="match status" value="3"/>
</dbReference>
<dbReference type="Pfam" id="PF13087">
    <property type="entry name" value="AAA_12"/>
    <property type="match status" value="1"/>
</dbReference>
<feature type="compositionally biased region" description="Polar residues" evidence="5">
    <location>
        <begin position="170"/>
        <end position="188"/>
    </location>
</feature>
<feature type="region of interest" description="Disordered" evidence="5">
    <location>
        <begin position="991"/>
        <end position="1013"/>
    </location>
</feature>
<dbReference type="PANTHER" id="PTHR10887:SF341">
    <property type="entry name" value="NFX1-TYPE ZINC FINGER-CONTAINING PROTEIN 1"/>
    <property type="match status" value="1"/>
</dbReference>
<dbReference type="CDD" id="cd18808">
    <property type="entry name" value="SF1_C_Upf1"/>
    <property type="match status" value="1"/>
</dbReference>
<feature type="region of interest" description="Disordered" evidence="5">
    <location>
        <begin position="1027"/>
        <end position="1064"/>
    </location>
</feature>
<dbReference type="GO" id="GO:0031048">
    <property type="term" value="P:regulatory ncRNA-mediated heterochromatin formation"/>
    <property type="evidence" value="ECO:0007669"/>
    <property type="project" value="TreeGrafter"/>
</dbReference>
<feature type="domain" description="NF-X1-type" evidence="6">
    <location>
        <begin position="1584"/>
        <end position="1603"/>
    </location>
</feature>
<dbReference type="FunFam" id="3.40.50.300:FF:000742">
    <property type="entry name" value="NFX1-type zinc finger-containing protein 1"/>
    <property type="match status" value="1"/>
</dbReference>
<dbReference type="SUPFAM" id="SSF52540">
    <property type="entry name" value="P-loop containing nucleoside triphosphate hydrolases"/>
    <property type="match status" value="2"/>
</dbReference>
<evidence type="ECO:0000256" key="5">
    <source>
        <dbReference type="SAM" id="MobiDB-lite"/>
    </source>
</evidence>
<dbReference type="Pfam" id="PF13086">
    <property type="entry name" value="AAA_11"/>
    <property type="match status" value="2"/>
</dbReference>
<feature type="compositionally biased region" description="Basic and acidic residues" evidence="5">
    <location>
        <begin position="155"/>
        <end position="167"/>
    </location>
</feature>
<keyword evidence="2" id="KW-0677">Repeat</keyword>
<feature type="domain" description="NF-X1-type" evidence="6">
    <location>
        <begin position="1528"/>
        <end position="1550"/>
    </location>
</feature>
<gene>
    <name evidence="7" type="ORF">PoB_004202900</name>
</gene>
<dbReference type="InterPro" id="IPR045055">
    <property type="entry name" value="DNA2/NAM7-like"/>
</dbReference>
<evidence type="ECO:0000256" key="2">
    <source>
        <dbReference type="ARBA" id="ARBA00022737"/>
    </source>
</evidence>
<dbReference type="InterPro" id="IPR000967">
    <property type="entry name" value="Znf_NFX1"/>
</dbReference>
<dbReference type="EMBL" id="BLXT01004610">
    <property type="protein sequence ID" value="GFO15524.1"/>
    <property type="molecule type" value="Genomic_DNA"/>
</dbReference>
<dbReference type="GO" id="GO:0004386">
    <property type="term" value="F:helicase activity"/>
    <property type="evidence" value="ECO:0007669"/>
    <property type="project" value="InterPro"/>
</dbReference>
<evidence type="ECO:0000256" key="4">
    <source>
        <dbReference type="ARBA" id="ARBA00022833"/>
    </source>
</evidence>
<keyword evidence="3" id="KW-0863">Zinc-finger</keyword>
<dbReference type="InterPro" id="IPR041679">
    <property type="entry name" value="DNA2/NAM7-like_C"/>
</dbReference>
<protein>
    <submittedName>
        <fullName evidence="7">Nfx1-type Zinc finger-containing protein 1</fullName>
    </submittedName>
</protein>
<sequence>MSGSSASVDSDSEDEMQRAAAVPPAKPVQQLHLQGRQQPSAHTVRTGHAGNDQNAYNHLSGQPFSRRSTEIQQTQAGVFSQQDVTQRGHKPGYHRPAEPLASRPHTDKRFGNPGPGFNNANSNDRIGTNKPVLSPTVGGDTRRRGGNSSSQAGFVEKRVFSQRKPDCPSRFNTGNPGRSRQTTANKSGSLPRGGSDGSSIPHKVQIWLRQQVVTVLVSDMSSAAGEISLYLKKTQEVPMETVSGLISVIHQAMSTKQTRAVNHILQCVLDSHLLDGHFISFLERQLLTRAVRPDTLQRLSQVLDVILHAVEQFPQHAAKCHFSLKQILEKGQRLKLITPKSNLMLKAEKLIKLTTASQFQEDQTPFQYQPLDQVDRSAKTKGKIFPVPDDVPPPDDYKKLTIFPDITEIFDPVEPFLRANKTQGAYRDLHHYLDVHSRLLKEDYLEPIRQGLKDFKKAQAGGKHVKENDLRFYYDVKLVKMQCDESNGITHIAQFNIDNLENIEWEHSRRLMYGALVVLSKDAFETTIFATVSDRDETNLQKGLVELSFQSNLDRVFTSSEFDIYVMAETTAYFESYRHVLEGLQEMTDLPLSRYILSCKPDICPPAYLGWGTCVDLSCIAIRGRHFAPVQILDDDDWPDETETKLNASQLDAVKLAMSKEVAIIQGPPGTGKTYIGLCIMQILFQHFKTVRRNMRAPILVVCYTNHALDQFLEGMLGFCESGIVRVGGQSSSEALRNFNLKELRRNPKIAKRVKKDIEIEVKDCRKSLKNISQYVNNYWQQSLRQETTILSLGDLADEIGRAHRISLEDPRRQSDLNPHVISVWLRATNANMEKHINSASQRHLARLIASTDSADVISDDGLSSTLAAARAEFYFRVQIYRYWVGKLKMQLEREINDLMFHPARTASNEFRLTELLAQQDAVRQDILTDDILIPLMGNEKVFESIRECVGMETKDCNRSENTVVRQWLMGTFTAVDLVLDAIELLMKSQTASTPKKGKHKRRELNTEEFAENSRYKNSDENWVLAASSDEETDEENEEETDDEDDSDDGESGSGGGNDDIDSIDLDKIKKISQKAKFRDIQREFKQYETREIQIYQRAQMLGVDLSDTSEDDEEEEWTQSNALSHSKVFKVLHDVTAFTESEVSEIHDVWELTLRDRYRLYKYWVQERKAKLTENLIELTKEYRSILARKREAINRKDVEILRAARVIGMTTSGAANRRAVLQKVGSRVVVVEEAAEVLEAHIVTALNAKVQHLILIGDHQQLRPNPTVYRLAKDYDLEISLFERLVKNRFPRATLDEQHRMRPEIAEFVRHIYPQLEDHQSVSCYSDIEGVASNVFFVQHNYEERDVDDSTSRANTHEARFLTALCKYFLQHGYEASQITILAAYSGQVAAIREAMQSEEDTFEPVRVTSIDNFQGEENDIILLSLVRSNKDNNVGFLKTDNRVCVALSRAKKGLFVIGNLKQLAFKSQLWKKILTTAKENNVTGVDFKLLCVNHGHATYVNCMEDFQNHVPEGGCSKPCGQQLHCGHTCLLTCHSWDRTHSDTVCKQPCLKHCPEGHPCPLTCAEQCGPCQVPVVKLMPGCQHEDQVPCHEDVREHLCSQLCNLTLPCGHQCRGRCGKCSYNGRHLPCLDKVEKAWPLCGHNNTAECYKDPAIEPCTTKCKETLSCGHKCKGSCGTCLGGRVHVPCQTKCEKLLPCGHQCQSPCGGVCMPCNMRCPTTCRHGKCSRQRCGDLCQPCLENCAMTCGHNACTQRCLDDCSVVPCTRQCGKPVVKCKHKCVSLCGEQCVCYSCGKDELVLIDTNKARKHQPKWLVAHEQKNRSDKFTLTPSDILMKIPGCKHVFTLKQLDKYVENQGADGSSYIHCPVCPSTIQCIRRYDAANKQRTERRHAQKEKLIEDTKVSFAEVSQLKDSLKLVKSYIDVDEREYLNRDNVMEIIDPNDVLSFRAKIRFAWALRKIEQIDIRYNKESAFRPDKWKRSIQAVRKNVSPQFWEEMRLELHRLLLSQQFLALNSFLKNCYISSEPEITAAMSALKAELKVKLSPHNLSSCQRNVVRLYDKFMEREEEDYYRNMVSSLKSHVLLISACLDASKDQDLCFILKQNRDDASDDLSEDESSDETSTEEETDTEFSSDSESNDGSA</sequence>
<dbReference type="InterPro" id="IPR027417">
    <property type="entry name" value="P-loop_NTPase"/>
</dbReference>
<feature type="domain" description="NF-X1-type" evidence="6">
    <location>
        <begin position="1699"/>
        <end position="1716"/>
    </location>
</feature>
<comment type="caution">
    <text evidence="7">The sequence shown here is derived from an EMBL/GenBank/DDBJ whole genome shotgun (WGS) entry which is preliminary data.</text>
</comment>
<dbReference type="InterPro" id="IPR057373">
    <property type="entry name" value="ZNFX1"/>
</dbReference>
<name>A0AAV4BAX3_9GAST</name>
<evidence type="ECO:0000259" key="6">
    <source>
        <dbReference type="SMART" id="SM00438"/>
    </source>
</evidence>
<evidence type="ECO:0000256" key="3">
    <source>
        <dbReference type="ARBA" id="ARBA00022771"/>
    </source>
</evidence>
<keyword evidence="4" id="KW-0862">Zinc</keyword>
<dbReference type="InterPro" id="IPR041677">
    <property type="entry name" value="DNA2/NAM7_AAA_11"/>
</dbReference>
<dbReference type="CDD" id="cd06008">
    <property type="entry name" value="NF-X1-zinc-finger"/>
    <property type="match status" value="1"/>
</dbReference>
<feature type="region of interest" description="Disordered" evidence="5">
    <location>
        <begin position="1"/>
        <end position="199"/>
    </location>
</feature>
<evidence type="ECO:0000313" key="7">
    <source>
        <dbReference type="EMBL" id="GFO15524.1"/>
    </source>
</evidence>
<reference evidence="7 8" key="1">
    <citation type="journal article" date="2021" name="Elife">
        <title>Chloroplast acquisition without the gene transfer in kleptoplastic sea slugs, Plakobranchus ocellatus.</title>
        <authorList>
            <person name="Maeda T."/>
            <person name="Takahashi S."/>
            <person name="Yoshida T."/>
            <person name="Shimamura S."/>
            <person name="Takaki Y."/>
            <person name="Nagai Y."/>
            <person name="Toyoda A."/>
            <person name="Suzuki Y."/>
            <person name="Arimoto A."/>
            <person name="Ishii H."/>
            <person name="Satoh N."/>
            <person name="Nishiyama T."/>
            <person name="Hasebe M."/>
            <person name="Maruyama T."/>
            <person name="Minagawa J."/>
            <person name="Obokata J."/>
            <person name="Shigenobu S."/>
        </authorList>
    </citation>
    <scope>NUCLEOTIDE SEQUENCE [LARGE SCALE GENOMIC DNA]</scope>
</reference>
<dbReference type="GO" id="GO:0031380">
    <property type="term" value="C:nuclear RNA-directed RNA polymerase complex"/>
    <property type="evidence" value="ECO:0007669"/>
    <property type="project" value="TreeGrafter"/>
</dbReference>
<accession>A0AAV4BAX3</accession>
<dbReference type="PANTHER" id="PTHR10887">
    <property type="entry name" value="DNA2/NAM7 HELICASE FAMILY"/>
    <property type="match status" value="1"/>
</dbReference>
<proteinExistence type="predicted"/>